<gene>
    <name evidence="6" type="primary">LOC111123906</name>
</gene>
<dbReference type="GeneID" id="111123906"/>
<dbReference type="RefSeq" id="XP_022322313.1">
    <property type="nucleotide sequence ID" value="XM_022466605.1"/>
</dbReference>
<feature type="chain" id="PRO_5034327105" evidence="3">
    <location>
        <begin position="20"/>
        <end position="571"/>
    </location>
</feature>
<dbReference type="InterPro" id="IPR055470">
    <property type="entry name" value="DUF7042"/>
</dbReference>
<sequence>MKMKLYFFLLIVIPALSEGTCSFPFSSGSWTDSKYGTILFSGGIMYMSQKGFGTGATNTNWTCDAASGSRYLARTVSTVPLTYGSLGTLQLYLYMCMDITMVTQYSYYYYQQTEDSVDLGRMKGSQTANYQMSDVCTTTIPAELFQILVKQGSEDSALSRCPSPLLGSFKYTYYDGAASCGSSSEWDGCTDTSRVSLNYTLCSRTVAYSAGGVLGCVVSIQSGSTYHVGLYNFDTTVDGAATRRYTCLTVSSGTYVNISQSPDHCQPSQSAHVIPTSGALLSLTQIVSCAPTNTPESDDPTLAIVLSIFSVLFVIYIVVVLLLYCYRRIYWKRRFDQKPIIIPKELPTGGDLILAESETTTDVNAALRREGTRVSVLDGGGQPQTRLMEERLKQVVPIPNGNARPKSRFIVNRRPQRIDKVKRNQNNDSLKVSQVYSRNTSPHNQYRPTVVSRQSFMSRGKSSQRGSTQNLTNGSLYSETLPSMHSTSSVRLSVYSLFSRQEVKSAESSGFGSDGGRTLSPDPEINHLDRSKTVSRVSKTTPNRVFPASRGQSKRIEPQVPSLYNFVMAEG</sequence>
<feature type="region of interest" description="Disordered" evidence="1">
    <location>
        <begin position="452"/>
        <end position="483"/>
    </location>
</feature>
<evidence type="ECO:0000256" key="3">
    <source>
        <dbReference type="SAM" id="SignalP"/>
    </source>
</evidence>
<dbReference type="KEGG" id="cvn:111123906"/>
<feature type="domain" description="DUF7042" evidence="4">
    <location>
        <begin position="160"/>
        <end position="268"/>
    </location>
</feature>
<evidence type="ECO:0000313" key="6">
    <source>
        <dbReference type="RefSeq" id="XP_022322313.1"/>
    </source>
</evidence>
<reference evidence="6" key="1">
    <citation type="submission" date="2025-08" db="UniProtKB">
        <authorList>
            <consortium name="RefSeq"/>
        </authorList>
    </citation>
    <scope>IDENTIFICATION</scope>
    <source>
        <tissue evidence="6">Whole sample</tissue>
    </source>
</reference>
<feature type="compositionally biased region" description="Polar residues" evidence="1">
    <location>
        <begin position="534"/>
        <end position="543"/>
    </location>
</feature>
<evidence type="ECO:0000313" key="5">
    <source>
        <dbReference type="Proteomes" id="UP000694844"/>
    </source>
</evidence>
<name>A0A8B8D2K7_CRAVI</name>
<dbReference type="Proteomes" id="UP000694844">
    <property type="component" value="Chromosome 3"/>
</dbReference>
<organism evidence="5 6">
    <name type="scientific">Crassostrea virginica</name>
    <name type="common">Eastern oyster</name>
    <dbReference type="NCBI Taxonomy" id="6565"/>
    <lineage>
        <taxon>Eukaryota</taxon>
        <taxon>Metazoa</taxon>
        <taxon>Spiralia</taxon>
        <taxon>Lophotrochozoa</taxon>
        <taxon>Mollusca</taxon>
        <taxon>Bivalvia</taxon>
        <taxon>Autobranchia</taxon>
        <taxon>Pteriomorphia</taxon>
        <taxon>Ostreida</taxon>
        <taxon>Ostreoidea</taxon>
        <taxon>Ostreidae</taxon>
        <taxon>Crassostrea</taxon>
    </lineage>
</organism>
<feature type="signal peptide" evidence="3">
    <location>
        <begin position="1"/>
        <end position="19"/>
    </location>
</feature>
<keyword evidence="2" id="KW-0472">Membrane</keyword>
<protein>
    <submittedName>
        <fullName evidence="6">Uncharacterized protein LOC111123906</fullName>
    </submittedName>
</protein>
<feature type="transmembrane region" description="Helical" evidence="2">
    <location>
        <begin position="302"/>
        <end position="326"/>
    </location>
</feature>
<keyword evidence="3" id="KW-0732">Signal</keyword>
<evidence type="ECO:0000259" key="4">
    <source>
        <dbReference type="Pfam" id="PF23069"/>
    </source>
</evidence>
<evidence type="ECO:0000256" key="2">
    <source>
        <dbReference type="SAM" id="Phobius"/>
    </source>
</evidence>
<feature type="region of interest" description="Disordered" evidence="1">
    <location>
        <begin position="506"/>
        <end position="554"/>
    </location>
</feature>
<dbReference type="AlphaFoldDB" id="A0A8B8D2K7"/>
<keyword evidence="2" id="KW-0812">Transmembrane</keyword>
<keyword evidence="5" id="KW-1185">Reference proteome</keyword>
<dbReference type="Pfam" id="PF23069">
    <property type="entry name" value="DUF7042"/>
    <property type="match status" value="1"/>
</dbReference>
<keyword evidence="2" id="KW-1133">Transmembrane helix</keyword>
<evidence type="ECO:0000256" key="1">
    <source>
        <dbReference type="SAM" id="MobiDB-lite"/>
    </source>
</evidence>
<proteinExistence type="predicted"/>
<dbReference type="OrthoDB" id="6108048at2759"/>
<accession>A0A8B8D2K7</accession>